<dbReference type="EnsemblPlants" id="AVESA.00010b.r2.3AG0419010.1">
    <property type="protein sequence ID" value="AVESA.00010b.r2.3AG0419010.1.CDS.1"/>
    <property type="gene ID" value="AVESA.00010b.r2.3AG0419010"/>
</dbReference>
<reference evidence="1" key="1">
    <citation type="submission" date="2021-05" db="EMBL/GenBank/DDBJ databases">
        <authorList>
            <person name="Scholz U."/>
            <person name="Mascher M."/>
            <person name="Fiebig A."/>
        </authorList>
    </citation>
    <scope>NUCLEOTIDE SEQUENCE [LARGE SCALE GENOMIC DNA]</scope>
</reference>
<proteinExistence type="predicted"/>
<organism evidence="1 2">
    <name type="scientific">Avena sativa</name>
    <name type="common">Oat</name>
    <dbReference type="NCBI Taxonomy" id="4498"/>
    <lineage>
        <taxon>Eukaryota</taxon>
        <taxon>Viridiplantae</taxon>
        <taxon>Streptophyta</taxon>
        <taxon>Embryophyta</taxon>
        <taxon>Tracheophyta</taxon>
        <taxon>Spermatophyta</taxon>
        <taxon>Magnoliopsida</taxon>
        <taxon>Liliopsida</taxon>
        <taxon>Poales</taxon>
        <taxon>Poaceae</taxon>
        <taxon>BOP clade</taxon>
        <taxon>Pooideae</taxon>
        <taxon>Poodae</taxon>
        <taxon>Poeae</taxon>
        <taxon>Poeae Chloroplast Group 1 (Aveneae type)</taxon>
        <taxon>Aveninae</taxon>
        <taxon>Avena</taxon>
    </lineage>
</organism>
<sequence length="211" mass="21737">MSGNQPGSNGAGDTYARDQYSFSSRILLTAAVILFSLTFVFVVSRILMRALMIRSGEGGTGTDRRGSLAAGFMRSISRMSSSRRGLDASALSALPVTAYRKEVVAGAGAGGADCAVCLSELADGDKVRELPNCGHAFHVECVDAWLRTRTTCPLCRAGVELPQGNGNGNGKAEAAAQPSASSSATVPLPQPALFGAGETLIVTVDGAPGRR</sequence>
<protein>
    <submittedName>
        <fullName evidence="1">Uncharacterized protein</fullName>
    </submittedName>
</protein>
<reference evidence="1" key="2">
    <citation type="submission" date="2025-09" db="UniProtKB">
        <authorList>
            <consortium name="EnsemblPlants"/>
        </authorList>
    </citation>
    <scope>IDENTIFICATION</scope>
</reference>
<keyword evidence="2" id="KW-1185">Reference proteome</keyword>
<evidence type="ECO:0000313" key="2">
    <source>
        <dbReference type="Proteomes" id="UP001732700"/>
    </source>
</evidence>
<evidence type="ECO:0000313" key="1">
    <source>
        <dbReference type="EnsemblPlants" id="AVESA.00010b.r2.3AG0419010.1.CDS.1"/>
    </source>
</evidence>
<accession>A0ACD5VDG1</accession>
<name>A0ACD5VDG1_AVESA</name>
<dbReference type="Proteomes" id="UP001732700">
    <property type="component" value="Chromosome 3A"/>
</dbReference>